<dbReference type="Pfam" id="PF02698">
    <property type="entry name" value="DUF218"/>
    <property type="match status" value="1"/>
</dbReference>
<feature type="domain" description="DUF218" evidence="1">
    <location>
        <begin position="14"/>
        <end position="137"/>
    </location>
</feature>
<gene>
    <name evidence="2" type="ORF">JOC77_002515</name>
</gene>
<evidence type="ECO:0000313" key="3">
    <source>
        <dbReference type="Proteomes" id="UP000823486"/>
    </source>
</evidence>
<name>A0ABS2QIU4_9BACI</name>
<accession>A0ABS2QIU4</accession>
<dbReference type="InterPro" id="IPR014729">
    <property type="entry name" value="Rossmann-like_a/b/a_fold"/>
</dbReference>
<dbReference type="PANTHER" id="PTHR30336:SF4">
    <property type="entry name" value="ENVELOPE BIOGENESIS FACTOR ELYC"/>
    <property type="match status" value="1"/>
</dbReference>
<dbReference type="Gene3D" id="3.40.50.620">
    <property type="entry name" value="HUPs"/>
    <property type="match status" value="1"/>
</dbReference>
<protein>
    <submittedName>
        <fullName evidence="2">Uncharacterized SAM-binding protein YcdF (DUF218 family)</fullName>
    </submittedName>
</protein>
<evidence type="ECO:0000259" key="1">
    <source>
        <dbReference type="Pfam" id="PF02698"/>
    </source>
</evidence>
<dbReference type="PANTHER" id="PTHR30336">
    <property type="entry name" value="INNER MEMBRANE PROTEIN, PROBABLE PERMEASE"/>
    <property type="match status" value="1"/>
</dbReference>
<evidence type="ECO:0000313" key="2">
    <source>
        <dbReference type="EMBL" id="MBM7693076.1"/>
    </source>
</evidence>
<organism evidence="2 3">
    <name type="scientific">Peribacillus deserti</name>
    <dbReference type="NCBI Taxonomy" id="673318"/>
    <lineage>
        <taxon>Bacteria</taxon>
        <taxon>Bacillati</taxon>
        <taxon>Bacillota</taxon>
        <taxon>Bacilli</taxon>
        <taxon>Bacillales</taxon>
        <taxon>Bacillaceae</taxon>
        <taxon>Peribacillus</taxon>
    </lineage>
</organism>
<reference evidence="2 3" key="1">
    <citation type="submission" date="2021-01" db="EMBL/GenBank/DDBJ databases">
        <title>Genomic Encyclopedia of Type Strains, Phase IV (KMG-IV): sequencing the most valuable type-strain genomes for metagenomic binning, comparative biology and taxonomic classification.</title>
        <authorList>
            <person name="Goeker M."/>
        </authorList>
    </citation>
    <scope>NUCLEOTIDE SEQUENCE [LARGE SCALE GENOMIC DNA]</scope>
    <source>
        <strain evidence="2 3">DSM 105482</strain>
    </source>
</reference>
<dbReference type="InterPro" id="IPR003848">
    <property type="entry name" value="DUF218"/>
</dbReference>
<sequence>MLGARVKTDGPSLSLQSRIDAAAAYLLANQNTKAIVSGGQGTDEPVSEAEAMKQGLLTAGIDETRIIMESRSRNTYENITFTKKLIPAHSEPVLLVTNDFHLYRAVKMAEKQGLNVKGLPAPTPLITIPKSYVREYLALTKYLLTGKI</sequence>
<dbReference type="InterPro" id="IPR051599">
    <property type="entry name" value="Cell_Envelope_Assoc"/>
</dbReference>
<dbReference type="EMBL" id="JAFBFI010000010">
    <property type="protein sequence ID" value="MBM7693076.1"/>
    <property type="molecule type" value="Genomic_DNA"/>
</dbReference>
<dbReference type="Proteomes" id="UP000823486">
    <property type="component" value="Unassembled WGS sequence"/>
</dbReference>
<dbReference type="CDD" id="cd06259">
    <property type="entry name" value="YdcF-like"/>
    <property type="match status" value="1"/>
</dbReference>
<comment type="caution">
    <text evidence="2">The sequence shown here is derived from an EMBL/GenBank/DDBJ whole genome shotgun (WGS) entry which is preliminary data.</text>
</comment>
<proteinExistence type="predicted"/>
<keyword evidence="3" id="KW-1185">Reference proteome</keyword>